<comment type="caution">
    <text evidence="5">The sequence shown here is derived from an EMBL/GenBank/DDBJ whole genome shotgun (WGS) entry which is preliminary data.</text>
</comment>
<sequence>MSCIADFIIRSPDLPLAAAMERAPAVRLEVEQTIATDPERPLLFVWACGGDFDNFESAMEDDETVGTPELLESFPDRRLYRVQVSEHAEAVIYPNDVEVGASRLDVTVTSDGVHTRMRFPDRNALIRYRELCGEMGLEMSVRRIYRGDSGDSTRYGLSDKQRRVLTLAAEQGYFDVPRDVALSDLAEELGISPQSTSERLRRGIDQLVSSTLASDCLSDG</sequence>
<dbReference type="InterPro" id="IPR031803">
    <property type="entry name" value="BAT_GAF/HTH-assoc"/>
</dbReference>
<dbReference type="PANTHER" id="PTHR34236:SF1">
    <property type="entry name" value="DIMETHYL SULFOXIDE REDUCTASE TRANSCRIPTIONAL ACTIVATOR"/>
    <property type="match status" value="1"/>
</dbReference>
<dbReference type="EMBL" id="AOLN01000018">
    <property type="protein sequence ID" value="ELZ91645.1"/>
    <property type="molecule type" value="Genomic_DNA"/>
</dbReference>
<evidence type="ECO:0000313" key="6">
    <source>
        <dbReference type="Proteomes" id="UP000011550"/>
    </source>
</evidence>
<protein>
    <recommendedName>
        <fullName evidence="7">Helix-turn-helix domain-containing protein</fullName>
    </recommendedName>
</protein>
<keyword evidence="6" id="KW-1185">Reference proteome</keyword>
<keyword evidence="2" id="KW-0804">Transcription</keyword>
<dbReference type="Pfam" id="PF15915">
    <property type="entry name" value="BAT"/>
    <property type="match status" value="1"/>
</dbReference>
<name>M0I4E0_9EURY</name>
<evidence type="ECO:0000259" key="4">
    <source>
        <dbReference type="Pfam" id="PF15915"/>
    </source>
</evidence>
<dbReference type="AlphaFoldDB" id="M0I4E0"/>
<reference evidence="5 6" key="1">
    <citation type="journal article" date="2014" name="PLoS Genet.">
        <title>Phylogenetically driven sequencing of extremely halophilic archaea reveals strategies for static and dynamic osmo-response.</title>
        <authorList>
            <person name="Becker E.A."/>
            <person name="Seitzer P.M."/>
            <person name="Tritt A."/>
            <person name="Larsen D."/>
            <person name="Krusor M."/>
            <person name="Yao A.I."/>
            <person name="Wu D."/>
            <person name="Madern D."/>
            <person name="Eisen J.A."/>
            <person name="Darling A.E."/>
            <person name="Facciotti M.T."/>
        </authorList>
    </citation>
    <scope>NUCLEOTIDE SEQUENCE [LARGE SCALE GENOMIC DNA]</scope>
    <source>
        <strain evidence="5 6">ATCC BAA-1512</strain>
    </source>
</reference>
<evidence type="ECO:0008006" key="7">
    <source>
        <dbReference type="Google" id="ProtNLM"/>
    </source>
</evidence>
<evidence type="ECO:0000256" key="1">
    <source>
        <dbReference type="ARBA" id="ARBA00023015"/>
    </source>
</evidence>
<dbReference type="OrthoDB" id="156233at2157"/>
<feature type="domain" description="Bacterioopsin transcriptional activator GAF and HTH associated" evidence="4">
    <location>
        <begin position="7"/>
        <end position="125"/>
    </location>
</feature>
<keyword evidence="1" id="KW-0805">Transcription regulation</keyword>
<evidence type="ECO:0000313" key="5">
    <source>
        <dbReference type="EMBL" id="ELZ91645.1"/>
    </source>
</evidence>
<dbReference type="InterPro" id="IPR007050">
    <property type="entry name" value="HTH_bacterioopsin"/>
</dbReference>
<gene>
    <name evidence="5" type="ORF">C440_15064</name>
</gene>
<dbReference type="Pfam" id="PF04967">
    <property type="entry name" value="HTH_10"/>
    <property type="match status" value="1"/>
</dbReference>
<dbReference type="Proteomes" id="UP000011550">
    <property type="component" value="Unassembled WGS sequence"/>
</dbReference>
<dbReference type="PANTHER" id="PTHR34236">
    <property type="entry name" value="DIMETHYL SULFOXIDE REDUCTASE TRANSCRIPTIONAL ACTIVATOR"/>
    <property type="match status" value="1"/>
</dbReference>
<organism evidence="5 6">
    <name type="scientific">Haloferax mucosum ATCC BAA-1512</name>
    <dbReference type="NCBI Taxonomy" id="662479"/>
    <lineage>
        <taxon>Archaea</taxon>
        <taxon>Methanobacteriati</taxon>
        <taxon>Methanobacteriota</taxon>
        <taxon>Stenosarchaea group</taxon>
        <taxon>Halobacteria</taxon>
        <taxon>Halobacteriales</taxon>
        <taxon>Haloferacaceae</taxon>
        <taxon>Haloferax</taxon>
    </lineage>
</organism>
<accession>M0I4E0</accession>
<feature type="domain" description="HTH bat-type" evidence="3">
    <location>
        <begin position="157"/>
        <end position="208"/>
    </location>
</feature>
<dbReference type="STRING" id="662479.C440_15064"/>
<dbReference type="PATRIC" id="fig|662479.7.peg.3054"/>
<evidence type="ECO:0000256" key="2">
    <source>
        <dbReference type="ARBA" id="ARBA00023163"/>
    </source>
</evidence>
<evidence type="ECO:0000259" key="3">
    <source>
        <dbReference type="Pfam" id="PF04967"/>
    </source>
</evidence>
<dbReference type="RefSeq" id="WP_008321432.1">
    <property type="nucleotide sequence ID" value="NZ_AOLN01000018.1"/>
</dbReference>
<proteinExistence type="predicted"/>